<evidence type="ECO:0000256" key="2">
    <source>
        <dbReference type="ARBA" id="ARBA00022475"/>
    </source>
</evidence>
<dbReference type="Pfam" id="PF08395">
    <property type="entry name" value="7tm_7"/>
    <property type="match status" value="1"/>
</dbReference>
<feature type="transmembrane region" description="Helical" evidence="9">
    <location>
        <begin position="324"/>
        <end position="343"/>
    </location>
</feature>
<feature type="transmembrane region" description="Helical" evidence="9">
    <location>
        <begin position="101"/>
        <end position="123"/>
    </location>
</feature>
<dbReference type="GO" id="GO:0007165">
    <property type="term" value="P:signal transduction"/>
    <property type="evidence" value="ECO:0007669"/>
    <property type="project" value="UniProtKB-KW"/>
</dbReference>
<feature type="transmembrane region" description="Helical" evidence="9">
    <location>
        <begin position="167"/>
        <end position="187"/>
    </location>
</feature>
<evidence type="ECO:0000256" key="8">
    <source>
        <dbReference type="SAM" id="MobiDB-lite"/>
    </source>
</evidence>
<sequence>MHPTNELKIQKDTKYVPTCASVYVPFYQLFRNGGIYPYSFEFYPVPENFKGVRLLRKLGTETSGKFVVFNRIVMLIHILQWAYLVGQLVRQIFSSNSDAGTVLNLVALTGTCSLGLVIVVKYYRDGESICELITEVDAVEAEIYEKYKSSLPPGKKIHNHEPEFRSLLFRMFIFSITGATVTIIKHLKDPMSPVFMYNVLSKISSSPCYNSVFLTISVTFQGLYIIYDLGFMVQLAATCLNFCRILETCIGLISFREEKSGKFELLAEMEQSLAYYKRLDELVTQCNKLFAWVLAISFGGYSLMGCIVAYLPIHYWTSSSPLSLLGYVFLFFTVVYIFCRVIPGMGEVYEVSKSFQMSWLRGVAYSRGSLNLVVEQKNYLELLKMRLDACIPFGFRCGNFFIINTATILTFFSAISTYLIIMLQFELNDKQLNNQFYTIMPPETRRRRHSSSPVSTSADVLNILECCICLETCSIPIIQCTNGHNVCAVHVADHFDTMDCCPTCRPSYSLGMGRNRLAEKLIEENSKKRKLNPDLPTRDPDSILETIKKHNAAQMLRLRRGPTSTPTTNHQQNDNNTAIWHDDEDAWERATLVGGPDYWGDDGRDDDWYGAGDDDDWGDDGDDNIEEDDVFGDADAASVASTNYQDEDDEYFHDAENEGELNDVNDDDNNYDYLNCNDFQGDAPADFEGEGSDDDQEAWGGEDWSRSVGGDEDDQVWDDADNWVAGYTHWENDWGDE</sequence>
<protein>
    <submittedName>
        <fullName evidence="10">E3 ubiquitin-protein ligase siah-1</fullName>
    </submittedName>
</protein>
<dbReference type="AlphaFoldDB" id="A0A226DIM9"/>
<accession>A0A226DIM9</accession>
<dbReference type="GO" id="GO:0050909">
    <property type="term" value="P:sensory perception of taste"/>
    <property type="evidence" value="ECO:0007669"/>
    <property type="project" value="InterPro"/>
</dbReference>
<dbReference type="PANTHER" id="PTHR21143:SF121">
    <property type="entry name" value="GUSTATORY AND ODORANT RECEPTOR 21A"/>
    <property type="match status" value="1"/>
</dbReference>
<dbReference type="InterPro" id="IPR013083">
    <property type="entry name" value="Znf_RING/FYVE/PHD"/>
</dbReference>
<feature type="transmembrane region" description="Helical" evidence="9">
    <location>
        <begin position="68"/>
        <end position="89"/>
    </location>
</feature>
<dbReference type="EMBL" id="LNIX01000018">
    <property type="protein sequence ID" value="OXA45123.1"/>
    <property type="molecule type" value="Genomic_DNA"/>
</dbReference>
<evidence type="ECO:0000313" key="10">
    <source>
        <dbReference type="EMBL" id="OXA45123.1"/>
    </source>
</evidence>
<feature type="transmembrane region" description="Helical" evidence="9">
    <location>
        <begin position="401"/>
        <end position="425"/>
    </location>
</feature>
<comment type="subcellular location">
    <subcellularLocation>
        <location evidence="1">Cell membrane</location>
        <topology evidence="1">Multi-pass membrane protein</topology>
    </subcellularLocation>
</comment>
<evidence type="ECO:0000256" key="4">
    <source>
        <dbReference type="ARBA" id="ARBA00022989"/>
    </source>
</evidence>
<evidence type="ECO:0000256" key="5">
    <source>
        <dbReference type="ARBA" id="ARBA00023136"/>
    </source>
</evidence>
<evidence type="ECO:0000313" key="11">
    <source>
        <dbReference type="Proteomes" id="UP000198287"/>
    </source>
</evidence>
<feature type="region of interest" description="Disordered" evidence="8">
    <location>
        <begin position="592"/>
        <end position="628"/>
    </location>
</feature>
<keyword evidence="3 9" id="KW-0812">Transmembrane</keyword>
<keyword evidence="7" id="KW-0807">Transducer</keyword>
<proteinExistence type="predicted"/>
<dbReference type="GO" id="GO:0030425">
    <property type="term" value="C:dendrite"/>
    <property type="evidence" value="ECO:0007669"/>
    <property type="project" value="TreeGrafter"/>
</dbReference>
<evidence type="ECO:0000256" key="6">
    <source>
        <dbReference type="ARBA" id="ARBA00023170"/>
    </source>
</evidence>
<dbReference type="InterPro" id="IPR013604">
    <property type="entry name" value="7TM_chemorcpt"/>
</dbReference>
<keyword evidence="5 9" id="KW-0472">Membrane</keyword>
<gene>
    <name evidence="10" type="ORF">Fcan01_20087</name>
</gene>
<dbReference type="Proteomes" id="UP000198287">
    <property type="component" value="Unassembled WGS sequence"/>
</dbReference>
<keyword evidence="4 9" id="KW-1133">Transmembrane helix</keyword>
<keyword evidence="6" id="KW-0675">Receptor</keyword>
<evidence type="ECO:0000256" key="9">
    <source>
        <dbReference type="SAM" id="Phobius"/>
    </source>
</evidence>
<feature type="transmembrane region" description="Helical" evidence="9">
    <location>
        <begin position="289"/>
        <end position="312"/>
    </location>
</feature>
<dbReference type="Gene3D" id="3.30.40.10">
    <property type="entry name" value="Zinc/RING finger domain, C3HC4 (zinc finger)"/>
    <property type="match status" value="1"/>
</dbReference>
<dbReference type="OrthoDB" id="4788989at2759"/>
<dbReference type="GO" id="GO:0030424">
    <property type="term" value="C:axon"/>
    <property type="evidence" value="ECO:0007669"/>
    <property type="project" value="TreeGrafter"/>
</dbReference>
<organism evidence="10 11">
    <name type="scientific">Folsomia candida</name>
    <name type="common">Springtail</name>
    <dbReference type="NCBI Taxonomy" id="158441"/>
    <lineage>
        <taxon>Eukaryota</taxon>
        <taxon>Metazoa</taxon>
        <taxon>Ecdysozoa</taxon>
        <taxon>Arthropoda</taxon>
        <taxon>Hexapoda</taxon>
        <taxon>Collembola</taxon>
        <taxon>Entomobryomorpha</taxon>
        <taxon>Isotomoidea</taxon>
        <taxon>Isotomidae</taxon>
        <taxon>Proisotominae</taxon>
        <taxon>Folsomia</taxon>
    </lineage>
</organism>
<comment type="caution">
    <text evidence="10">The sequence shown here is derived from an EMBL/GenBank/DDBJ whole genome shotgun (WGS) entry which is preliminary data.</text>
</comment>
<evidence type="ECO:0000256" key="3">
    <source>
        <dbReference type="ARBA" id="ARBA00022692"/>
    </source>
</evidence>
<name>A0A226DIM9_FOLCA</name>
<evidence type="ECO:0000256" key="1">
    <source>
        <dbReference type="ARBA" id="ARBA00004651"/>
    </source>
</evidence>
<dbReference type="PANTHER" id="PTHR21143">
    <property type="entry name" value="INVERTEBRATE GUSTATORY RECEPTOR"/>
    <property type="match status" value="1"/>
</dbReference>
<reference evidence="10 11" key="1">
    <citation type="submission" date="2015-12" db="EMBL/GenBank/DDBJ databases">
        <title>The genome of Folsomia candida.</title>
        <authorList>
            <person name="Faddeeva A."/>
            <person name="Derks M.F."/>
            <person name="Anvar Y."/>
            <person name="Smit S."/>
            <person name="Van Straalen N."/>
            <person name="Roelofs D."/>
        </authorList>
    </citation>
    <scope>NUCLEOTIDE SEQUENCE [LARGE SCALE GENOMIC DNA]</scope>
    <source>
        <strain evidence="10 11">VU population</strain>
        <tissue evidence="10">Whole body</tissue>
    </source>
</reference>
<feature type="transmembrane region" description="Helical" evidence="9">
    <location>
        <begin position="208"/>
        <end position="227"/>
    </location>
</feature>
<evidence type="ECO:0000256" key="7">
    <source>
        <dbReference type="ARBA" id="ARBA00023224"/>
    </source>
</evidence>
<keyword evidence="2" id="KW-1003">Cell membrane</keyword>
<feature type="compositionally biased region" description="Acidic residues" evidence="8">
    <location>
        <begin position="710"/>
        <end position="721"/>
    </location>
</feature>
<feature type="region of interest" description="Disordered" evidence="8">
    <location>
        <begin position="678"/>
        <end position="723"/>
    </location>
</feature>
<feature type="compositionally biased region" description="Acidic residues" evidence="8">
    <location>
        <begin position="685"/>
        <end position="697"/>
    </location>
</feature>
<feature type="compositionally biased region" description="Acidic residues" evidence="8">
    <location>
        <begin position="612"/>
        <end position="628"/>
    </location>
</feature>
<dbReference type="GO" id="GO:0005886">
    <property type="term" value="C:plasma membrane"/>
    <property type="evidence" value="ECO:0007669"/>
    <property type="project" value="UniProtKB-SubCell"/>
</dbReference>
<dbReference type="GO" id="GO:0043025">
    <property type="term" value="C:neuronal cell body"/>
    <property type="evidence" value="ECO:0007669"/>
    <property type="project" value="TreeGrafter"/>
</dbReference>
<keyword evidence="11" id="KW-1185">Reference proteome</keyword>
<dbReference type="SUPFAM" id="SSF57850">
    <property type="entry name" value="RING/U-box"/>
    <property type="match status" value="1"/>
</dbReference>